<dbReference type="SUPFAM" id="SSF116726">
    <property type="entry name" value="TrkA C-terminal domain-like"/>
    <property type="match status" value="1"/>
</dbReference>
<dbReference type="GO" id="GO:0008324">
    <property type="term" value="F:monoatomic cation transmembrane transporter activity"/>
    <property type="evidence" value="ECO:0007669"/>
    <property type="project" value="InterPro"/>
</dbReference>
<dbReference type="EMBL" id="JAEAGR010000004">
    <property type="protein sequence ID" value="MBH1940490.1"/>
    <property type="molecule type" value="Genomic_DNA"/>
</dbReference>
<dbReference type="Proteomes" id="UP000623269">
    <property type="component" value="Unassembled WGS sequence"/>
</dbReference>
<dbReference type="InterPro" id="IPR050721">
    <property type="entry name" value="Trk_Ktr_HKT_K-transport"/>
</dbReference>
<dbReference type="PROSITE" id="PS51202">
    <property type="entry name" value="RCK_C"/>
    <property type="match status" value="1"/>
</dbReference>
<dbReference type="SUPFAM" id="SSF51735">
    <property type="entry name" value="NAD(P)-binding Rossmann-fold domains"/>
    <property type="match status" value="1"/>
</dbReference>
<sequence length="225" mass="24901">MLNHKPSIEFGVIGLGRFGTALAISLAEAKKEVLVLDSNESKIKNIRSYTDNAFVVNDLSKETLEEAGVQNCGTVIVCIGEKIDISILTTLNVISLGVPRVIAKALSKEQGKVLEKIGAEVIYPEHDMALRLARRLISSRVMDYISLNDGITISELKLTSKIAGQTVLQASLRKRFKLNIIAVEHNHKTTTDITPELVLYENDVMVVVGKRDHIQKFENYLMNGK</sequence>
<dbReference type="Pfam" id="PF02254">
    <property type="entry name" value="TrkA_N"/>
    <property type="match status" value="1"/>
</dbReference>
<dbReference type="GO" id="GO:0006813">
    <property type="term" value="P:potassium ion transport"/>
    <property type="evidence" value="ECO:0007669"/>
    <property type="project" value="InterPro"/>
</dbReference>
<accession>A0A8J7H8S3</accession>
<proteinExistence type="predicted"/>
<dbReference type="Pfam" id="PF02080">
    <property type="entry name" value="TrkA_C"/>
    <property type="match status" value="1"/>
</dbReference>
<dbReference type="InterPro" id="IPR036721">
    <property type="entry name" value="RCK_C_sf"/>
</dbReference>
<evidence type="ECO:0000313" key="2">
    <source>
        <dbReference type="EMBL" id="MBH1940490.1"/>
    </source>
</evidence>
<organism evidence="2 3">
    <name type="scientific">Mobilitalea sibirica</name>
    <dbReference type="NCBI Taxonomy" id="1462919"/>
    <lineage>
        <taxon>Bacteria</taxon>
        <taxon>Bacillati</taxon>
        <taxon>Bacillota</taxon>
        <taxon>Clostridia</taxon>
        <taxon>Lachnospirales</taxon>
        <taxon>Lachnospiraceae</taxon>
        <taxon>Mobilitalea</taxon>
    </lineage>
</organism>
<reference evidence="2" key="1">
    <citation type="submission" date="2020-12" db="EMBL/GenBank/DDBJ databases">
        <title>M. sibirica DSM 26468T genome.</title>
        <authorList>
            <person name="Thieme N."/>
            <person name="Rettenmaier R."/>
            <person name="Zverlov V."/>
            <person name="Liebl W."/>
        </authorList>
    </citation>
    <scope>NUCLEOTIDE SEQUENCE</scope>
    <source>
        <strain evidence="2">DSM 26468</strain>
    </source>
</reference>
<dbReference type="Gene3D" id="3.40.50.720">
    <property type="entry name" value="NAD(P)-binding Rossmann-like Domain"/>
    <property type="match status" value="1"/>
</dbReference>
<dbReference type="InterPro" id="IPR006037">
    <property type="entry name" value="RCK_C"/>
</dbReference>
<keyword evidence="3" id="KW-1185">Reference proteome</keyword>
<dbReference type="InterPro" id="IPR003148">
    <property type="entry name" value="RCK_N"/>
</dbReference>
<dbReference type="Gene3D" id="3.30.70.1450">
    <property type="entry name" value="Regulator of K+ conductance, C-terminal domain"/>
    <property type="match status" value="1"/>
</dbReference>
<dbReference type="AlphaFoldDB" id="A0A8J7H8S3"/>
<protein>
    <submittedName>
        <fullName evidence="2">TrkA family potassium uptake protein</fullName>
    </submittedName>
</protein>
<name>A0A8J7H8S3_9FIRM</name>
<comment type="caution">
    <text evidence="2">The sequence shown here is derived from an EMBL/GenBank/DDBJ whole genome shotgun (WGS) entry which is preliminary data.</text>
</comment>
<feature type="domain" description="RCK C-terminal" evidence="1">
    <location>
        <begin position="139"/>
        <end position="223"/>
    </location>
</feature>
<dbReference type="PANTHER" id="PTHR43833">
    <property type="entry name" value="POTASSIUM CHANNEL PROTEIN 2-RELATED-RELATED"/>
    <property type="match status" value="1"/>
</dbReference>
<evidence type="ECO:0000259" key="1">
    <source>
        <dbReference type="PROSITE" id="PS51202"/>
    </source>
</evidence>
<dbReference type="PANTHER" id="PTHR43833:SF7">
    <property type="entry name" value="KTR SYSTEM POTASSIUM UPTAKE PROTEIN C"/>
    <property type="match status" value="1"/>
</dbReference>
<gene>
    <name evidence="2" type="ORF">I5677_06205</name>
</gene>
<evidence type="ECO:0000313" key="3">
    <source>
        <dbReference type="Proteomes" id="UP000623269"/>
    </source>
</evidence>
<dbReference type="InterPro" id="IPR036291">
    <property type="entry name" value="NAD(P)-bd_dom_sf"/>
</dbReference>